<evidence type="ECO:0000313" key="4">
    <source>
        <dbReference type="Proteomes" id="UP000297248"/>
    </source>
</evidence>
<dbReference type="EMBL" id="SNQG01000005">
    <property type="protein sequence ID" value="TEW65180.1"/>
    <property type="molecule type" value="Genomic_DNA"/>
</dbReference>
<evidence type="ECO:0000313" key="3">
    <source>
        <dbReference type="EMBL" id="TEW65180.1"/>
    </source>
</evidence>
<evidence type="ECO:0000313" key="2">
    <source>
        <dbReference type="EMBL" id="MBB3969803.1"/>
    </source>
</evidence>
<organism evidence="3 4">
    <name type="scientific">Mucilaginibacter phyllosphaerae</name>
    <dbReference type="NCBI Taxonomy" id="1812349"/>
    <lineage>
        <taxon>Bacteria</taxon>
        <taxon>Pseudomonadati</taxon>
        <taxon>Bacteroidota</taxon>
        <taxon>Sphingobacteriia</taxon>
        <taxon>Sphingobacteriales</taxon>
        <taxon>Sphingobacteriaceae</taxon>
        <taxon>Mucilaginibacter</taxon>
    </lineage>
</organism>
<keyword evidence="1" id="KW-1133">Transmembrane helix</keyword>
<name>A0A4Y8A9Q0_9SPHI</name>
<evidence type="ECO:0000256" key="1">
    <source>
        <dbReference type="SAM" id="Phobius"/>
    </source>
</evidence>
<proteinExistence type="predicted"/>
<sequence length="90" mass="10606">MRQLLSDALHIFVIFMMATFVVGAILALTGTFDHWTERYRLKQRRRRLIKDKFPNKNKGNISSNTTPYYSAIPDKKTTSLYKISLYNRYA</sequence>
<feature type="transmembrane region" description="Helical" evidence="1">
    <location>
        <begin position="12"/>
        <end position="36"/>
    </location>
</feature>
<reference evidence="2 5" key="3">
    <citation type="submission" date="2020-08" db="EMBL/GenBank/DDBJ databases">
        <title>Genomic Encyclopedia of Type Strains, Phase IV (KMG-IV): sequencing the most valuable type-strain genomes for metagenomic binning, comparative biology and taxonomic classification.</title>
        <authorList>
            <person name="Goeker M."/>
        </authorList>
    </citation>
    <scope>NUCLEOTIDE SEQUENCE [LARGE SCALE GENOMIC DNA]</scope>
    <source>
        <strain evidence="2 5">DSM 100995</strain>
    </source>
</reference>
<reference evidence="3" key="2">
    <citation type="submission" date="2019-03" db="EMBL/GenBank/DDBJ databases">
        <authorList>
            <person name="Yan Y.-Q."/>
            <person name="Du Z.-J."/>
        </authorList>
    </citation>
    <scope>NUCLEOTIDE SEQUENCE</scope>
    <source>
        <strain evidence="3">PP-F2FG21</strain>
    </source>
</reference>
<dbReference type="Proteomes" id="UP000297248">
    <property type="component" value="Unassembled WGS sequence"/>
</dbReference>
<dbReference type="RefSeq" id="WP_134337253.1">
    <property type="nucleotide sequence ID" value="NZ_BMCZ01000005.1"/>
</dbReference>
<accession>A0A4Y8A9Q0</accession>
<reference evidence="3 4" key="1">
    <citation type="journal article" date="2016" name="Int. J. Syst. Evol. Microbiol.">
        <title>Proposal of Mucilaginibacter phyllosphaerae sp. nov. isolated from the phyllosphere of Galium album.</title>
        <authorList>
            <person name="Aydogan E.L."/>
            <person name="Busse H.J."/>
            <person name="Moser G."/>
            <person name="Muller C."/>
            <person name="Kampfer P."/>
            <person name="Glaeser S.P."/>
        </authorList>
    </citation>
    <scope>NUCLEOTIDE SEQUENCE [LARGE SCALE GENOMIC DNA]</scope>
    <source>
        <strain evidence="3 4">PP-F2FG21</strain>
    </source>
</reference>
<comment type="caution">
    <text evidence="3">The sequence shown here is derived from an EMBL/GenBank/DDBJ whole genome shotgun (WGS) entry which is preliminary data.</text>
</comment>
<dbReference type="EMBL" id="JACIEG010000004">
    <property type="protein sequence ID" value="MBB3969803.1"/>
    <property type="molecule type" value="Genomic_DNA"/>
</dbReference>
<gene>
    <name evidence="3" type="ORF">E2R65_14800</name>
    <name evidence="2" type="ORF">GGR35_002416</name>
</gene>
<dbReference type="AlphaFoldDB" id="A0A4Y8A9Q0"/>
<keyword evidence="1" id="KW-0812">Transmembrane</keyword>
<dbReference type="Proteomes" id="UP000583101">
    <property type="component" value="Unassembled WGS sequence"/>
</dbReference>
<dbReference type="OrthoDB" id="799771at2"/>
<evidence type="ECO:0000313" key="5">
    <source>
        <dbReference type="Proteomes" id="UP000583101"/>
    </source>
</evidence>
<keyword evidence="5" id="KW-1185">Reference proteome</keyword>
<keyword evidence="1" id="KW-0472">Membrane</keyword>
<protein>
    <submittedName>
        <fullName evidence="3">Uncharacterized protein</fullName>
    </submittedName>
</protein>